<dbReference type="Gene3D" id="3.40.50.170">
    <property type="entry name" value="Formyl transferase, N-terminal domain"/>
    <property type="match status" value="1"/>
</dbReference>
<evidence type="ECO:0000256" key="8">
    <source>
        <dbReference type="ARBA" id="ARBA00041682"/>
    </source>
</evidence>
<dbReference type="HAMAP" id="MF_01930">
    <property type="entry name" value="PurN"/>
    <property type="match status" value="1"/>
</dbReference>
<dbReference type="FunFam" id="3.40.50.170:FF:000009">
    <property type="entry name" value="Phosphoribosylglycinamide formyltransferase (Eurofung)"/>
    <property type="match status" value="1"/>
</dbReference>
<dbReference type="InterPro" id="IPR036477">
    <property type="entry name" value="Formyl_transf_N_sf"/>
</dbReference>
<comment type="catalytic activity">
    <reaction evidence="9">
        <text>N(1)-(5-phospho-beta-D-ribosyl)glycinamide + (6R)-10-formyltetrahydrofolate = N(2)-formyl-N(1)-(5-phospho-beta-D-ribosyl)glycinamide + (6S)-5,6,7,8-tetrahydrofolate + H(+)</text>
        <dbReference type="Rhea" id="RHEA:15053"/>
        <dbReference type="ChEBI" id="CHEBI:15378"/>
        <dbReference type="ChEBI" id="CHEBI:57453"/>
        <dbReference type="ChEBI" id="CHEBI:143788"/>
        <dbReference type="ChEBI" id="CHEBI:147286"/>
        <dbReference type="ChEBI" id="CHEBI:195366"/>
        <dbReference type="EC" id="2.1.2.2"/>
    </reaction>
</comment>
<evidence type="ECO:0000256" key="1">
    <source>
        <dbReference type="ARBA" id="ARBA00005054"/>
    </source>
</evidence>
<dbReference type="InterPro" id="IPR002376">
    <property type="entry name" value="Formyl_transf_N"/>
</dbReference>
<comment type="pathway">
    <text evidence="1">Purine metabolism; IMP biosynthesis via de novo pathway; N(2)-formyl-N(1)-(5-phospho-D-ribosyl)glycinamide from N(1)-(5-phospho-D-ribosyl)glycinamide (10-formyl THF route): step 1/1.</text>
</comment>
<evidence type="ECO:0000259" key="10">
    <source>
        <dbReference type="Pfam" id="PF00551"/>
    </source>
</evidence>
<name>C4QZQ1_KOMPG</name>
<evidence type="ECO:0000256" key="6">
    <source>
        <dbReference type="ARBA" id="ARBA00038440"/>
    </source>
</evidence>
<evidence type="ECO:0000256" key="5">
    <source>
        <dbReference type="ARBA" id="ARBA00022755"/>
    </source>
</evidence>
<organism evidence="11 12">
    <name type="scientific">Komagataella phaffii (strain GS115 / ATCC 20864)</name>
    <name type="common">Yeast</name>
    <name type="synonym">Pichia pastoris</name>
    <dbReference type="NCBI Taxonomy" id="644223"/>
    <lineage>
        <taxon>Eukaryota</taxon>
        <taxon>Fungi</taxon>
        <taxon>Dikarya</taxon>
        <taxon>Ascomycota</taxon>
        <taxon>Saccharomycotina</taxon>
        <taxon>Pichiomycetes</taxon>
        <taxon>Pichiales</taxon>
        <taxon>Pichiaceae</taxon>
        <taxon>Komagataella</taxon>
    </lineage>
</organism>
<keyword evidence="12" id="KW-1185">Reference proteome</keyword>
<dbReference type="GO" id="GO:0004644">
    <property type="term" value="F:phosphoribosylglycinamide formyltransferase activity"/>
    <property type="evidence" value="ECO:0007669"/>
    <property type="project" value="UniProtKB-EC"/>
</dbReference>
<dbReference type="RefSeq" id="XP_002491005.1">
    <property type="nucleotide sequence ID" value="XM_002490960.1"/>
</dbReference>
<dbReference type="KEGG" id="ppa:PAS_chr2-1_0121"/>
<feature type="domain" description="Formyl transferase N-terminal" evidence="10">
    <location>
        <begin position="4"/>
        <end position="201"/>
    </location>
</feature>
<dbReference type="SMR" id="C4QZQ1"/>
<accession>C4QZQ1</accession>
<dbReference type="GO" id="GO:0046084">
    <property type="term" value="P:adenine biosynthetic process"/>
    <property type="evidence" value="ECO:0007669"/>
    <property type="project" value="EnsemblFungi"/>
</dbReference>
<dbReference type="InterPro" id="IPR004607">
    <property type="entry name" value="GART"/>
</dbReference>
<gene>
    <name evidence="11" type="ordered locus">PAS_chr2-1_0121</name>
</gene>
<dbReference type="NCBIfam" id="TIGR00639">
    <property type="entry name" value="PurN"/>
    <property type="match status" value="1"/>
</dbReference>
<evidence type="ECO:0000256" key="4">
    <source>
        <dbReference type="ARBA" id="ARBA00022679"/>
    </source>
</evidence>
<keyword evidence="4" id="KW-0808">Transferase</keyword>
<dbReference type="OrthoDB" id="5575075at2759"/>
<dbReference type="OMA" id="HYVDEGM"/>
<evidence type="ECO:0000256" key="9">
    <source>
        <dbReference type="ARBA" id="ARBA00047664"/>
    </source>
</evidence>
<dbReference type="AlphaFoldDB" id="C4QZQ1"/>
<evidence type="ECO:0000256" key="3">
    <source>
        <dbReference type="ARBA" id="ARBA00022076"/>
    </source>
</evidence>
<dbReference type="EMBL" id="FN392320">
    <property type="protein sequence ID" value="CAY68725.1"/>
    <property type="molecule type" value="Genomic_DNA"/>
</dbReference>
<evidence type="ECO:0000313" key="12">
    <source>
        <dbReference type="Proteomes" id="UP000000314"/>
    </source>
</evidence>
<reference evidence="11 12" key="1">
    <citation type="journal article" date="2009" name="Nat. Biotechnol.">
        <title>Genome sequence of the recombinant protein production host Pichia pastoris.</title>
        <authorList>
            <person name="De Schutter K."/>
            <person name="Lin Y.C."/>
            <person name="Tiels P."/>
            <person name="Van Hecke A."/>
            <person name="Glinka S."/>
            <person name="Weber-Lehmann J."/>
            <person name="Rouze P."/>
            <person name="Van de Peer Y."/>
            <person name="Callewaert N."/>
        </authorList>
    </citation>
    <scope>NUCLEOTIDE SEQUENCE [LARGE SCALE GENOMIC DNA]</scope>
    <source>
        <strain evidence="12">GS115 / ATCC 20864</strain>
    </source>
</reference>
<comment type="similarity">
    <text evidence="6">Belongs to the GART family.</text>
</comment>
<dbReference type="eggNOG" id="KOG3076">
    <property type="taxonomic scope" value="Eukaryota"/>
</dbReference>
<dbReference type="PANTHER" id="PTHR43369:SF2">
    <property type="entry name" value="PHOSPHORIBOSYLGLYCINAMIDE FORMYLTRANSFERASE"/>
    <property type="match status" value="1"/>
</dbReference>
<dbReference type="FunCoup" id="C4QZQ1">
    <property type="interactions" value="206"/>
</dbReference>
<dbReference type="GO" id="GO:0006189">
    <property type="term" value="P:'de novo' IMP biosynthetic process"/>
    <property type="evidence" value="ECO:0007669"/>
    <property type="project" value="EnsemblFungi"/>
</dbReference>
<proteinExistence type="inferred from homology"/>
<keyword evidence="5" id="KW-0658">Purine biosynthesis</keyword>
<dbReference type="GO" id="GO:0005737">
    <property type="term" value="C:cytoplasm"/>
    <property type="evidence" value="ECO:0007669"/>
    <property type="project" value="TreeGrafter"/>
</dbReference>
<dbReference type="EC" id="2.1.2.2" evidence="2"/>
<dbReference type="CDD" id="cd08645">
    <property type="entry name" value="FMT_core_GART"/>
    <property type="match status" value="1"/>
</dbReference>
<dbReference type="Pfam" id="PF00551">
    <property type="entry name" value="Formyl_trans_N"/>
    <property type="match status" value="1"/>
</dbReference>
<dbReference type="SUPFAM" id="SSF53328">
    <property type="entry name" value="Formyltransferase"/>
    <property type="match status" value="1"/>
</dbReference>
<dbReference type="HOGENOM" id="CLU_038395_0_1_1"/>
<dbReference type="PANTHER" id="PTHR43369">
    <property type="entry name" value="PHOSPHORIBOSYLGLYCINAMIDE FORMYLTRANSFERASE"/>
    <property type="match status" value="1"/>
</dbReference>
<dbReference type="GeneID" id="8198517"/>
<evidence type="ECO:0000313" key="11">
    <source>
        <dbReference type="EMBL" id="CAY68725.1"/>
    </source>
</evidence>
<dbReference type="STRING" id="644223.C4QZQ1"/>
<dbReference type="InParanoid" id="C4QZQ1"/>
<evidence type="ECO:0000256" key="2">
    <source>
        <dbReference type="ARBA" id="ARBA00012254"/>
    </source>
</evidence>
<dbReference type="Proteomes" id="UP000000314">
    <property type="component" value="Chromosome 2"/>
</dbReference>
<sequence length="211" mass="23513">MTPKILVLISGNGSNLQALINAKEQGQLKAEISLVISSSSKAFGIERARKHNIPVRVHELKSYYQGIPKEEKAKRAEKRNDFDQDLVKIILSEKPDLVVCAGWMLILGEKFLQPLQEKNISIINLHPSLPGAFEGINAIERSYNAGQNGEITKGGIMIHRVILEVDRGQPLIVREIDVIKGETLESWEARIHSLEHQAIVDGTNKALDELK</sequence>
<protein>
    <recommendedName>
        <fullName evidence="3">Phosphoribosylglycinamide formyltransferase</fullName>
        <ecNumber evidence="2">2.1.2.2</ecNumber>
    </recommendedName>
    <alternativeName>
        <fullName evidence="8">5'-phosphoribosylglycinamide transformylase</fullName>
    </alternativeName>
    <alternativeName>
        <fullName evidence="7">GAR transformylase</fullName>
    </alternativeName>
</protein>
<evidence type="ECO:0000256" key="7">
    <source>
        <dbReference type="ARBA" id="ARBA00041324"/>
    </source>
</evidence>